<keyword evidence="2" id="KW-1185">Reference proteome</keyword>
<protein>
    <submittedName>
        <fullName evidence="1">Uncharacterized protein</fullName>
    </submittedName>
</protein>
<name>A0AAV4P5S5_CAEEX</name>
<dbReference type="Proteomes" id="UP001054945">
    <property type="component" value="Unassembled WGS sequence"/>
</dbReference>
<accession>A0AAV4P5S5</accession>
<organism evidence="1 2">
    <name type="scientific">Caerostris extrusa</name>
    <name type="common">Bark spider</name>
    <name type="synonym">Caerostris bankana</name>
    <dbReference type="NCBI Taxonomy" id="172846"/>
    <lineage>
        <taxon>Eukaryota</taxon>
        <taxon>Metazoa</taxon>
        <taxon>Ecdysozoa</taxon>
        <taxon>Arthropoda</taxon>
        <taxon>Chelicerata</taxon>
        <taxon>Arachnida</taxon>
        <taxon>Araneae</taxon>
        <taxon>Araneomorphae</taxon>
        <taxon>Entelegynae</taxon>
        <taxon>Araneoidea</taxon>
        <taxon>Araneidae</taxon>
        <taxon>Caerostris</taxon>
    </lineage>
</organism>
<dbReference type="AlphaFoldDB" id="A0AAV4P5S5"/>
<comment type="caution">
    <text evidence="1">The sequence shown here is derived from an EMBL/GenBank/DDBJ whole genome shotgun (WGS) entry which is preliminary data.</text>
</comment>
<reference evidence="1 2" key="1">
    <citation type="submission" date="2021-06" db="EMBL/GenBank/DDBJ databases">
        <title>Caerostris extrusa draft genome.</title>
        <authorList>
            <person name="Kono N."/>
            <person name="Arakawa K."/>
        </authorList>
    </citation>
    <scope>NUCLEOTIDE SEQUENCE [LARGE SCALE GENOMIC DNA]</scope>
</reference>
<gene>
    <name evidence="1" type="ORF">CEXT_66841</name>
</gene>
<dbReference type="EMBL" id="BPLR01021631">
    <property type="protein sequence ID" value="GIX91920.1"/>
    <property type="molecule type" value="Genomic_DNA"/>
</dbReference>
<evidence type="ECO:0000313" key="1">
    <source>
        <dbReference type="EMBL" id="GIX91920.1"/>
    </source>
</evidence>
<proteinExistence type="predicted"/>
<sequence>MKYRLLVDIIPEDKKKPRSSRLTSGLMGKALLLYCPYLLNRETVMDGGEIRAENEVEVSHFIGAESVPGFGQINKFMSMYWGPGKRKG</sequence>
<evidence type="ECO:0000313" key="2">
    <source>
        <dbReference type="Proteomes" id="UP001054945"/>
    </source>
</evidence>